<dbReference type="InterPro" id="IPR036691">
    <property type="entry name" value="Endo/exonu/phosph_ase_sf"/>
</dbReference>
<dbReference type="PANTHER" id="PTHR33710:SF71">
    <property type="entry name" value="ENDONUCLEASE_EXONUCLEASE_PHOSPHATASE DOMAIN-CONTAINING PROTEIN"/>
    <property type="match status" value="1"/>
</dbReference>
<dbReference type="RefSeq" id="XP_039137390.1">
    <property type="nucleotide sequence ID" value="XM_039281456.1"/>
</dbReference>
<dbReference type="Gene3D" id="3.60.10.10">
    <property type="entry name" value="Endonuclease/exonuclease/phosphatase"/>
    <property type="match status" value="1"/>
</dbReference>
<reference evidence="2" key="1">
    <citation type="submission" date="2025-08" db="UniProtKB">
        <authorList>
            <consortium name="RefSeq"/>
        </authorList>
    </citation>
    <scope>IDENTIFICATION</scope>
</reference>
<dbReference type="PANTHER" id="PTHR33710">
    <property type="entry name" value="BNAC02G09200D PROTEIN"/>
    <property type="match status" value="1"/>
</dbReference>
<evidence type="ECO:0000313" key="1">
    <source>
        <dbReference type="Proteomes" id="UP001515500"/>
    </source>
</evidence>
<gene>
    <name evidence="2" type="primary">LOC120274917</name>
</gene>
<keyword evidence="1" id="KW-1185">Reference proteome</keyword>
<dbReference type="Proteomes" id="UP001515500">
    <property type="component" value="Chromosome 13"/>
</dbReference>
<evidence type="ECO:0000313" key="2">
    <source>
        <dbReference type="RefSeq" id="XP_039137390.1"/>
    </source>
</evidence>
<organism evidence="1 2">
    <name type="scientific">Dioscorea cayennensis subsp. rotundata</name>
    <name type="common">White Guinea yam</name>
    <name type="synonym">Dioscorea rotundata</name>
    <dbReference type="NCBI Taxonomy" id="55577"/>
    <lineage>
        <taxon>Eukaryota</taxon>
        <taxon>Viridiplantae</taxon>
        <taxon>Streptophyta</taxon>
        <taxon>Embryophyta</taxon>
        <taxon>Tracheophyta</taxon>
        <taxon>Spermatophyta</taxon>
        <taxon>Magnoliopsida</taxon>
        <taxon>Liliopsida</taxon>
        <taxon>Dioscoreales</taxon>
        <taxon>Dioscoreaceae</taxon>
        <taxon>Dioscorea</taxon>
    </lineage>
</organism>
<dbReference type="GeneID" id="120274917"/>
<protein>
    <submittedName>
        <fullName evidence="2">Uncharacterized protein LOC120274917</fullName>
    </submittedName>
</protein>
<dbReference type="AlphaFoldDB" id="A0AB40CFA7"/>
<proteinExistence type="predicted"/>
<sequence length="318" mass="37032">MEDKLGGERNLGDIRKANDFLQAMSLLEPPMMGRRFTWTNGQSDPIWVKLDRFLISSEWTMIFLKIIQNCLPRVGSDHVPIRLEMGKIVTNPRPFRFELAWTTTEGFQELISQWWNSTTPVGCGAFIMAKKVSSLREQLRHWAKFSFGSIKLKKLELLQEIDKLDVMKESRCLTPQEVHQEHTLREKLGDTLKQEELYWKQRSRLNWLKEGDENTKFFHATANGRKNRNFINSLQLVGREISQPREIGKLFVDMFHQQFGSGRTSRYKIDLHALLEHKRQVDMAALEVPFTIEEVRLAVFELGGDKAPGPDGFPIHFF</sequence>
<accession>A0AB40CFA7</accession>
<dbReference type="SUPFAM" id="SSF56219">
    <property type="entry name" value="DNase I-like"/>
    <property type="match status" value="1"/>
</dbReference>
<name>A0AB40CFA7_DIOCR</name>